<keyword evidence="6 9" id="KW-1133">Transmembrane helix</keyword>
<proteinExistence type="predicted"/>
<evidence type="ECO:0000256" key="2">
    <source>
        <dbReference type="ARBA" id="ARBA00022448"/>
    </source>
</evidence>
<dbReference type="InterPro" id="IPR051088">
    <property type="entry name" value="PTS_Sugar-EIIC/EIIB"/>
</dbReference>
<accession>A0A242NRV3</accession>
<dbReference type="NCBIfam" id="TIGR00410">
    <property type="entry name" value="lacE"/>
    <property type="match status" value="1"/>
</dbReference>
<feature type="transmembrane region" description="Helical" evidence="9">
    <location>
        <begin position="389"/>
        <end position="412"/>
    </location>
</feature>
<evidence type="ECO:0000256" key="4">
    <source>
        <dbReference type="ARBA" id="ARBA00022597"/>
    </source>
</evidence>
<feature type="transmembrane region" description="Helical" evidence="9">
    <location>
        <begin position="148"/>
        <end position="165"/>
    </location>
</feature>
<comment type="function">
    <text evidence="8">The phosphoenolpyruvate-dependent sugar phosphotransferase system (PTS), a major carbohydrate active -transport system, catalyzes the phosphorylation of incoming sugar substrates concomitant with their translocation across the cell membrane.</text>
</comment>
<keyword evidence="4 8" id="KW-0762">Sugar transport</keyword>
<comment type="caution">
    <text evidence="11">The sequence shown here is derived from an EMBL/GenBank/DDBJ whole genome shotgun (WGS) entry which is preliminary data.</text>
</comment>
<evidence type="ECO:0000256" key="7">
    <source>
        <dbReference type="ARBA" id="ARBA00023136"/>
    </source>
</evidence>
<dbReference type="GO" id="GO:0009401">
    <property type="term" value="P:phosphoenolpyruvate-dependent sugar phosphotransferase system"/>
    <property type="evidence" value="ECO:0007669"/>
    <property type="project" value="InterPro"/>
</dbReference>
<dbReference type="PANTHER" id="PTHR33989">
    <property type="match status" value="1"/>
</dbReference>
<feature type="domain" description="PTS EIIC type-3" evidence="10">
    <location>
        <begin position="21"/>
        <end position="414"/>
    </location>
</feature>
<dbReference type="PIRSF" id="PIRSF006351">
    <property type="entry name" value="PTS_EIIC-Cellobiose"/>
    <property type="match status" value="1"/>
</dbReference>
<comment type="subcellular location">
    <subcellularLocation>
        <location evidence="1">Cell membrane</location>
        <topology evidence="1">Multi-pass membrane protein</topology>
    </subcellularLocation>
</comment>
<evidence type="ECO:0000256" key="3">
    <source>
        <dbReference type="ARBA" id="ARBA00022475"/>
    </source>
</evidence>
<protein>
    <recommendedName>
        <fullName evidence="8">Permease IIC component</fullName>
    </recommendedName>
</protein>
<evidence type="ECO:0000256" key="9">
    <source>
        <dbReference type="SAM" id="Phobius"/>
    </source>
</evidence>
<feature type="transmembrane region" description="Helical" evidence="9">
    <location>
        <begin position="115"/>
        <end position="142"/>
    </location>
</feature>
<evidence type="ECO:0000256" key="6">
    <source>
        <dbReference type="ARBA" id="ARBA00022989"/>
    </source>
</evidence>
<name>A0A242NRV3_9GAMM</name>
<dbReference type="OrthoDB" id="5843984at2"/>
<sequence>MESANKRDFIMINNKETLMSFRAKLQKVIGSIQSSYSVQAVSSGMMMLLPVMMVGSIVAVLNSLNIESYQAVLAATGLKSAFKVASVVTMNVISLYVVVAIAYKMAELHKKDGILAALMGLMAFLFITPMKTNGIAAIDLLYVGSRGMIVAMLVGLFATRFYIFLLNRKLTIKMPESVPDFVSKSFSSLIPAFIIAVVFALINALVGLTEFDNVHNLIYSIIQVPLQGLGASLAAALLIVFLAEFLWFFGIHGSMATSAILYALFYPFDIANLEAFQAGQALPFIVTMTFINAQKGPRYLALSILLVRCKSQQMKSLGKIGFIPGCFGISEPYKFGLPMVLNPILFLPLIFAGTINVGLSYFATLIGIIPRVNGMPLPTAGTPEIIKGFMIGGWQMAIWHVVLLVVAMLVYFPFVRYMDKQKLSIEQAATEK</sequence>
<evidence type="ECO:0000259" key="10">
    <source>
        <dbReference type="PROSITE" id="PS51105"/>
    </source>
</evidence>
<feature type="transmembrane region" description="Helical" evidence="9">
    <location>
        <begin position="84"/>
        <end position="103"/>
    </location>
</feature>
<feature type="transmembrane region" description="Helical" evidence="9">
    <location>
        <begin position="344"/>
        <end position="369"/>
    </location>
</feature>
<reference evidence="11 12" key="1">
    <citation type="submission" date="2017-03" db="EMBL/GenBank/DDBJ databases">
        <title>Comparative genomics of honeybee gut symbionts reveal geographically distinct and subgroup specific antibiotic resistance.</title>
        <authorList>
            <person name="Ludvigsen J."/>
            <person name="Porcellato D."/>
            <person name="Labee-Lund T.M."/>
            <person name="Amdam G.V."/>
            <person name="Rudi K."/>
        </authorList>
    </citation>
    <scope>NUCLEOTIDE SEQUENCE [LARGE SCALE GENOMIC DNA]</scope>
    <source>
        <strain evidence="11 12">A-4-12</strain>
    </source>
</reference>
<dbReference type="GO" id="GO:0005886">
    <property type="term" value="C:plasma membrane"/>
    <property type="evidence" value="ECO:0007669"/>
    <property type="project" value="UniProtKB-SubCell"/>
</dbReference>
<dbReference type="GO" id="GO:1901264">
    <property type="term" value="P:carbohydrate derivative transport"/>
    <property type="evidence" value="ECO:0007669"/>
    <property type="project" value="TreeGrafter"/>
</dbReference>
<keyword evidence="2 8" id="KW-0813">Transport</keyword>
<dbReference type="PROSITE" id="PS51105">
    <property type="entry name" value="PTS_EIIC_TYPE_3"/>
    <property type="match status" value="1"/>
</dbReference>
<dbReference type="InterPro" id="IPR004796">
    <property type="entry name" value="PTS_IIC_cello"/>
</dbReference>
<dbReference type="GO" id="GO:0008982">
    <property type="term" value="F:protein-N(PI)-phosphohistidine-sugar phosphotransferase activity"/>
    <property type="evidence" value="ECO:0007669"/>
    <property type="project" value="UniProtKB-UniRule"/>
</dbReference>
<evidence type="ECO:0000256" key="1">
    <source>
        <dbReference type="ARBA" id="ARBA00004651"/>
    </source>
</evidence>
<evidence type="ECO:0000256" key="8">
    <source>
        <dbReference type="PIRNR" id="PIRNR006351"/>
    </source>
</evidence>
<dbReference type="AlphaFoldDB" id="A0A242NRV3"/>
<keyword evidence="5 9" id="KW-0812">Transmembrane</keyword>
<evidence type="ECO:0000313" key="12">
    <source>
        <dbReference type="Proteomes" id="UP000194968"/>
    </source>
</evidence>
<keyword evidence="7 8" id="KW-0472">Membrane</keyword>
<organism evidence="11 12">
    <name type="scientific">Gilliamella apis</name>
    <dbReference type="NCBI Taxonomy" id="1970738"/>
    <lineage>
        <taxon>Bacteria</taxon>
        <taxon>Pseudomonadati</taxon>
        <taxon>Pseudomonadota</taxon>
        <taxon>Gammaproteobacteria</taxon>
        <taxon>Orbales</taxon>
        <taxon>Orbaceae</taxon>
        <taxon>Gilliamella</taxon>
    </lineage>
</organism>
<dbReference type="Proteomes" id="UP000194968">
    <property type="component" value="Unassembled WGS sequence"/>
</dbReference>
<feature type="transmembrane region" description="Helical" evidence="9">
    <location>
        <begin position="45"/>
        <end position="64"/>
    </location>
</feature>
<gene>
    <name evidence="11" type="ORF">B6D06_11155</name>
</gene>
<feature type="transmembrane region" description="Helical" evidence="9">
    <location>
        <begin position="228"/>
        <end position="249"/>
    </location>
</feature>
<evidence type="ECO:0000256" key="5">
    <source>
        <dbReference type="ARBA" id="ARBA00022692"/>
    </source>
</evidence>
<evidence type="ECO:0000313" key="11">
    <source>
        <dbReference type="EMBL" id="OTQ48025.1"/>
    </source>
</evidence>
<dbReference type="InterPro" id="IPR003352">
    <property type="entry name" value="PTS_EIIC"/>
</dbReference>
<dbReference type="InterPro" id="IPR004501">
    <property type="entry name" value="PTS_EIIC_3"/>
</dbReference>
<keyword evidence="3 8" id="KW-1003">Cell membrane</keyword>
<dbReference type="Pfam" id="PF02378">
    <property type="entry name" value="PTS_EIIC"/>
    <property type="match status" value="1"/>
</dbReference>
<dbReference type="PANTHER" id="PTHR33989:SF4">
    <property type="entry name" value="PTS SYSTEM N,N'-DIACETYLCHITOBIOSE-SPECIFIC EIIC COMPONENT"/>
    <property type="match status" value="1"/>
</dbReference>
<feature type="transmembrane region" description="Helical" evidence="9">
    <location>
        <begin position="186"/>
        <end position="208"/>
    </location>
</feature>
<dbReference type="EMBL" id="NASK01000104">
    <property type="protein sequence ID" value="OTQ48025.1"/>
    <property type="molecule type" value="Genomic_DNA"/>
</dbReference>